<reference evidence="1 2" key="1">
    <citation type="submission" date="2019-05" db="EMBL/GenBank/DDBJ databases">
        <title>Emergence of the Ug99 lineage of the wheat stem rust pathogen through somatic hybridization.</title>
        <authorList>
            <person name="Li F."/>
            <person name="Upadhyaya N.M."/>
            <person name="Sperschneider J."/>
            <person name="Matny O."/>
            <person name="Nguyen-Phuc H."/>
            <person name="Mago R."/>
            <person name="Raley C."/>
            <person name="Miller M.E."/>
            <person name="Silverstein K.A.T."/>
            <person name="Henningsen E."/>
            <person name="Hirsch C.D."/>
            <person name="Visser B."/>
            <person name="Pretorius Z.A."/>
            <person name="Steffenson B.J."/>
            <person name="Schwessinger B."/>
            <person name="Dodds P.N."/>
            <person name="Figueroa M."/>
        </authorList>
    </citation>
    <scope>NUCLEOTIDE SEQUENCE [LARGE SCALE GENOMIC DNA]</scope>
    <source>
        <strain evidence="1 2">Ug99</strain>
    </source>
</reference>
<evidence type="ECO:0000313" key="1">
    <source>
        <dbReference type="EMBL" id="KAA1137372.1"/>
    </source>
</evidence>
<accession>A0A5B0SHN5</accession>
<comment type="caution">
    <text evidence="1">The sequence shown here is derived from an EMBL/GenBank/DDBJ whole genome shotgun (WGS) entry which is preliminary data.</text>
</comment>
<evidence type="ECO:0000313" key="2">
    <source>
        <dbReference type="Proteomes" id="UP000325313"/>
    </source>
</evidence>
<dbReference type="AlphaFoldDB" id="A0A5B0SHN5"/>
<dbReference type="EMBL" id="VDEP01000009">
    <property type="protein sequence ID" value="KAA1137372.1"/>
    <property type="molecule type" value="Genomic_DNA"/>
</dbReference>
<protein>
    <submittedName>
        <fullName evidence="1">Uncharacterized protein</fullName>
    </submittedName>
</protein>
<proteinExistence type="predicted"/>
<dbReference type="Proteomes" id="UP000325313">
    <property type="component" value="Unassembled WGS sequence"/>
</dbReference>
<name>A0A5B0SHN5_PUCGR</name>
<organism evidence="1 2">
    <name type="scientific">Puccinia graminis f. sp. tritici</name>
    <dbReference type="NCBI Taxonomy" id="56615"/>
    <lineage>
        <taxon>Eukaryota</taxon>
        <taxon>Fungi</taxon>
        <taxon>Dikarya</taxon>
        <taxon>Basidiomycota</taxon>
        <taxon>Pucciniomycotina</taxon>
        <taxon>Pucciniomycetes</taxon>
        <taxon>Pucciniales</taxon>
        <taxon>Pucciniaceae</taxon>
        <taxon>Puccinia</taxon>
    </lineage>
</organism>
<gene>
    <name evidence="1" type="ORF">PGTUg99_020111</name>
</gene>
<sequence length="66" mass="7532">MAVRRLARLSYNTPAPQYQGTRVIASSQQESDSQFFGRFTRQPIRWVPTVAESEEEGASQFGLYAY</sequence>